<evidence type="ECO:0000256" key="2">
    <source>
        <dbReference type="ARBA" id="ARBA00004651"/>
    </source>
</evidence>
<dbReference type="EC" id="2.7.13.3" evidence="3"/>
<protein>
    <recommendedName>
        <fullName evidence="3">histidine kinase</fullName>
        <ecNumber evidence="3">2.7.13.3</ecNumber>
    </recommendedName>
</protein>
<evidence type="ECO:0000256" key="6">
    <source>
        <dbReference type="ARBA" id="ARBA00022692"/>
    </source>
</evidence>
<accession>A0ABX7YPB6</accession>
<dbReference type="PANTHER" id="PTHR45453:SF2">
    <property type="entry name" value="HISTIDINE KINASE"/>
    <property type="match status" value="1"/>
</dbReference>
<sequence length="326" mass="37237">MTKKEFTVFIKSWLFTRLLFLLAYGAFFVLIGGISLLFEVERALVFYTLSLLSLLVIVVIFADLVREFSRYKQVLRGDILEAGSASEQVLQERVLELAEELKEAVSRQQQKQDDFQDYYTLWAHQMKIPIAASQLLLGELGAGEPKRALERELFKIEQYTGLVLNYLRLESFHEDLQVEQVAVEELVKQTVKKFSLFFIENKISLELGNLDCLLATDRRWLGLLLEQLISNAVKYTRPGRIAIFLEEDDLIVQDTGIGIASSDLERVFDRGFSGYNGRRTQQSSGLGLYLSKRIATELGYGLTLTSQVGKGTQVRIRLKQEDLVFK</sequence>
<keyword evidence="8 11" id="KW-1133">Transmembrane helix</keyword>
<dbReference type="GO" id="GO:0016301">
    <property type="term" value="F:kinase activity"/>
    <property type="evidence" value="ECO:0007669"/>
    <property type="project" value="UniProtKB-KW"/>
</dbReference>
<dbReference type="InterPro" id="IPR036890">
    <property type="entry name" value="HATPase_C_sf"/>
</dbReference>
<dbReference type="EMBL" id="CP073084">
    <property type="protein sequence ID" value="QUE55059.1"/>
    <property type="molecule type" value="Genomic_DNA"/>
</dbReference>
<dbReference type="RefSeq" id="WP_212572449.1">
    <property type="nucleotide sequence ID" value="NZ_CP073084.1"/>
</dbReference>
<feature type="domain" description="Histidine kinase" evidence="12">
    <location>
        <begin position="121"/>
        <end position="322"/>
    </location>
</feature>
<dbReference type="SUPFAM" id="SSF55874">
    <property type="entry name" value="ATPase domain of HSP90 chaperone/DNA topoisomerase II/histidine kinase"/>
    <property type="match status" value="1"/>
</dbReference>
<dbReference type="InterPro" id="IPR050351">
    <property type="entry name" value="BphY/WalK/GraS-like"/>
</dbReference>
<evidence type="ECO:0000259" key="12">
    <source>
        <dbReference type="PROSITE" id="PS50109"/>
    </source>
</evidence>
<evidence type="ECO:0000256" key="11">
    <source>
        <dbReference type="SAM" id="Phobius"/>
    </source>
</evidence>
<keyword evidence="7 13" id="KW-0418">Kinase</keyword>
<dbReference type="Gene3D" id="3.30.565.10">
    <property type="entry name" value="Histidine kinase-like ATPase, C-terminal domain"/>
    <property type="match status" value="1"/>
</dbReference>
<feature type="transmembrane region" description="Helical" evidence="11">
    <location>
        <begin position="12"/>
        <end position="38"/>
    </location>
</feature>
<evidence type="ECO:0000313" key="13">
    <source>
        <dbReference type="EMBL" id="QUE55059.1"/>
    </source>
</evidence>
<evidence type="ECO:0000256" key="1">
    <source>
        <dbReference type="ARBA" id="ARBA00000085"/>
    </source>
</evidence>
<keyword evidence="5" id="KW-0808">Transferase</keyword>
<gene>
    <name evidence="13" type="ORF">INT76_04040</name>
</gene>
<evidence type="ECO:0000256" key="9">
    <source>
        <dbReference type="ARBA" id="ARBA00023012"/>
    </source>
</evidence>
<comment type="catalytic activity">
    <reaction evidence="1">
        <text>ATP + protein L-histidine = ADP + protein N-phospho-L-histidine.</text>
        <dbReference type="EC" id="2.7.13.3"/>
    </reaction>
</comment>
<proteinExistence type="predicted"/>
<evidence type="ECO:0000256" key="5">
    <source>
        <dbReference type="ARBA" id="ARBA00022679"/>
    </source>
</evidence>
<dbReference type="SMART" id="SM00387">
    <property type="entry name" value="HATPase_c"/>
    <property type="match status" value="1"/>
</dbReference>
<evidence type="ECO:0000256" key="3">
    <source>
        <dbReference type="ARBA" id="ARBA00012438"/>
    </source>
</evidence>
<dbReference type="InterPro" id="IPR004358">
    <property type="entry name" value="Sig_transdc_His_kin-like_C"/>
</dbReference>
<dbReference type="InterPro" id="IPR005467">
    <property type="entry name" value="His_kinase_dom"/>
</dbReference>
<evidence type="ECO:0000256" key="10">
    <source>
        <dbReference type="ARBA" id="ARBA00023136"/>
    </source>
</evidence>
<dbReference type="PANTHER" id="PTHR45453">
    <property type="entry name" value="PHOSPHATE REGULON SENSOR PROTEIN PHOR"/>
    <property type="match status" value="1"/>
</dbReference>
<evidence type="ECO:0000256" key="7">
    <source>
        <dbReference type="ARBA" id="ARBA00022777"/>
    </source>
</evidence>
<comment type="subcellular location">
    <subcellularLocation>
        <location evidence="2">Cell membrane</location>
        <topology evidence="2">Multi-pass membrane protein</topology>
    </subcellularLocation>
</comment>
<keyword evidence="10 11" id="KW-0472">Membrane</keyword>
<dbReference type="InterPro" id="IPR003594">
    <property type="entry name" value="HATPase_dom"/>
</dbReference>
<keyword evidence="4" id="KW-1003">Cell membrane</keyword>
<name>A0ABX7YPB6_9STRE</name>
<organism evidence="13 14">
    <name type="scientific">Streptococcus oriscaviae</name>
    <dbReference type="NCBI Taxonomy" id="2781599"/>
    <lineage>
        <taxon>Bacteria</taxon>
        <taxon>Bacillati</taxon>
        <taxon>Bacillota</taxon>
        <taxon>Bacilli</taxon>
        <taxon>Lactobacillales</taxon>
        <taxon>Streptococcaceae</taxon>
        <taxon>Streptococcus</taxon>
    </lineage>
</organism>
<dbReference type="PROSITE" id="PS50109">
    <property type="entry name" value="HIS_KIN"/>
    <property type="match status" value="1"/>
</dbReference>
<keyword evidence="14" id="KW-1185">Reference proteome</keyword>
<feature type="transmembrane region" description="Helical" evidence="11">
    <location>
        <begin position="44"/>
        <end position="65"/>
    </location>
</feature>
<keyword evidence="6 11" id="KW-0812">Transmembrane</keyword>
<dbReference type="Proteomes" id="UP000677616">
    <property type="component" value="Chromosome"/>
</dbReference>
<evidence type="ECO:0000256" key="8">
    <source>
        <dbReference type="ARBA" id="ARBA00022989"/>
    </source>
</evidence>
<evidence type="ECO:0000256" key="4">
    <source>
        <dbReference type="ARBA" id="ARBA00022475"/>
    </source>
</evidence>
<keyword evidence="9" id="KW-0902">Two-component regulatory system</keyword>
<dbReference type="PRINTS" id="PR00344">
    <property type="entry name" value="BCTRLSENSOR"/>
</dbReference>
<evidence type="ECO:0000313" key="14">
    <source>
        <dbReference type="Proteomes" id="UP000677616"/>
    </source>
</evidence>
<dbReference type="Pfam" id="PF02518">
    <property type="entry name" value="HATPase_c"/>
    <property type="match status" value="1"/>
</dbReference>
<reference evidence="13 14" key="1">
    <citation type="submission" date="2021-04" db="EMBL/GenBank/DDBJ databases">
        <title>Complete genome sequence of a novel Streptococcus species.</title>
        <authorList>
            <person name="Teng J.L.L."/>
        </authorList>
    </citation>
    <scope>NUCLEOTIDE SEQUENCE [LARGE SCALE GENOMIC DNA]</scope>
    <source>
        <strain evidence="13 14">HKU75</strain>
    </source>
</reference>